<dbReference type="InterPro" id="IPR027417">
    <property type="entry name" value="P-loop_NTPase"/>
</dbReference>
<feature type="transmembrane region" description="Helical" evidence="9">
    <location>
        <begin position="73"/>
        <end position="91"/>
    </location>
</feature>
<dbReference type="InterPro" id="IPR036640">
    <property type="entry name" value="ABC1_TM_sf"/>
</dbReference>
<keyword evidence="5" id="KW-0547">Nucleotide-binding</keyword>
<evidence type="ECO:0000256" key="3">
    <source>
        <dbReference type="ARBA" id="ARBA00022448"/>
    </source>
</evidence>
<dbReference type="SUPFAM" id="SSF90123">
    <property type="entry name" value="ABC transporter transmembrane region"/>
    <property type="match status" value="1"/>
</dbReference>
<dbReference type="FunFam" id="3.40.50.300:FF:000163">
    <property type="entry name" value="Multidrug resistance-associated protein member 4"/>
    <property type="match status" value="1"/>
</dbReference>
<feature type="transmembrane region" description="Helical" evidence="9">
    <location>
        <begin position="40"/>
        <end position="61"/>
    </location>
</feature>
<evidence type="ECO:0000313" key="12">
    <source>
        <dbReference type="Proteomes" id="UP000095287"/>
    </source>
</evidence>
<keyword evidence="8 9" id="KW-0472">Membrane</keyword>
<dbReference type="InterPro" id="IPR011527">
    <property type="entry name" value="ABC1_TM_dom"/>
</dbReference>
<keyword evidence="3" id="KW-0813">Transport</keyword>
<dbReference type="InterPro" id="IPR003593">
    <property type="entry name" value="AAA+_ATPase"/>
</dbReference>
<dbReference type="Proteomes" id="UP000095287">
    <property type="component" value="Unplaced"/>
</dbReference>
<comment type="subcellular location">
    <subcellularLocation>
        <location evidence="1">Membrane</location>
        <topology evidence="1">Multi-pass membrane protein</topology>
    </subcellularLocation>
</comment>
<evidence type="ECO:0000256" key="2">
    <source>
        <dbReference type="ARBA" id="ARBA00009726"/>
    </source>
</evidence>
<dbReference type="Gene3D" id="1.20.1560.10">
    <property type="entry name" value="ABC transporter type 1, transmembrane domain"/>
    <property type="match status" value="1"/>
</dbReference>
<evidence type="ECO:0000256" key="1">
    <source>
        <dbReference type="ARBA" id="ARBA00004141"/>
    </source>
</evidence>
<dbReference type="PANTHER" id="PTHR24223">
    <property type="entry name" value="ATP-BINDING CASSETTE SUB-FAMILY C"/>
    <property type="match status" value="1"/>
</dbReference>
<keyword evidence="7 9" id="KW-1133">Transmembrane helix</keyword>
<dbReference type="PANTHER" id="PTHR24223:SF456">
    <property type="entry name" value="MULTIDRUG RESISTANCE-ASSOCIATED PROTEIN LETHAL(2)03659"/>
    <property type="match status" value="1"/>
</dbReference>
<evidence type="ECO:0000259" key="10">
    <source>
        <dbReference type="PROSITE" id="PS50893"/>
    </source>
</evidence>
<comment type="similarity">
    <text evidence="2">Belongs to the ABC transporter superfamily. ABCC family. Conjugate transporter (TC 3.A.1.208) subfamily.</text>
</comment>
<evidence type="ECO:0000256" key="4">
    <source>
        <dbReference type="ARBA" id="ARBA00022692"/>
    </source>
</evidence>
<dbReference type="WBParaSite" id="L893_g7429.t1">
    <property type="protein sequence ID" value="L893_g7429.t1"/>
    <property type="gene ID" value="L893_g7429"/>
</dbReference>
<keyword evidence="12" id="KW-1185">Reference proteome</keyword>
<evidence type="ECO:0000313" key="13">
    <source>
        <dbReference type="WBParaSite" id="L893_g7429.t1"/>
    </source>
</evidence>
<keyword evidence="6" id="KW-0067">ATP-binding</keyword>
<dbReference type="Gene3D" id="3.40.50.300">
    <property type="entry name" value="P-loop containing nucleotide triphosphate hydrolases"/>
    <property type="match status" value="1"/>
</dbReference>
<dbReference type="GO" id="GO:0016020">
    <property type="term" value="C:membrane"/>
    <property type="evidence" value="ECO:0007669"/>
    <property type="project" value="UniProtKB-SubCell"/>
</dbReference>
<name>A0A1I8AP47_9BILA</name>
<dbReference type="AlphaFoldDB" id="A0A1I8AP47"/>
<dbReference type="PROSITE" id="PS00211">
    <property type="entry name" value="ABC_TRANSPORTER_1"/>
    <property type="match status" value="1"/>
</dbReference>
<sequence>MHGLVTVRAFSNEKKVLEDYHHYQNINTAAFYATLATSRWFAAGIDWLVAIFVTAVTFSFCAMNKDALKSGEVGLTLAYTAQLTVFLSWIMRQSVELQNGMASVERITQYLQLESEPKGQRKPPSTWPSNGAISMKSVSLKYDGTDELTLQNIDIDIQPGEKIGIVGRTGAGKSSLLSALFRLTEPTGVIEIDGLNISEVDLTCLRKKISFIPQDPELLIGTLRWNLDPFNEFDDDALWDALEQVEMKATVAELSDLLETDMQEDGVTFSVGQWQLLCLARALLRPSRILVIEEATATVDLQTNALIQQTIRKRFASSTVLTIAHRLKTIMDYDRVMCDHPHILLQDESSYLSLLVLETGKAAPQLKEIARVAFAEKTGQDAN</sequence>
<dbReference type="GO" id="GO:0005524">
    <property type="term" value="F:ATP binding"/>
    <property type="evidence" value="ECO:0007669"/>
    <property type="project" value="UniProtKB-KW"/>
</dbReference>
<protein>
    <submittedName>
        <fullName evidence="13">ABC transporter domain-containing protein</fullName>
    </submittedName>
</protein>
<evidence type="ECO:0000256" key="6">
    <source>
        <dbReference type="ARBA" id="ARBA00022840"/>
    </source>
</evidence>
<dbReference type="InterPro" id="IPR017871">
    <property type="entry name" value="ABC_transporter-like_CS"/>
</dbReference>
<evidence type="ECO:0000256" key="9">
    <source>
        <dbReference type="SAM" id="Phobius"/>
    </source>
</evidence>
<evidence type="ECO:0000256" key="8">
    <source>
        <dbReference type="ARBA" id="ARBA00023136"/>
    </source>
</evidence>
<dbReference type="GO" id="GO:0016887">
    <property type="term" value="F:ATP hydrolysis activity"/>
    <property type="evidence" value="ECO:0007669"/>
    <property type="project" value="InterPro"/>
</dbReference>
<feature type="domain" description="ABC transporter" evidence="10">
    <location>
        <begin position="133"/>
        <end position="366"/>
    </location>
</feature>
<dbReference type="PROSITE" id="PS50893">
    <property type="entry name" value="ABC_TRANSPORTER_2"/>
    <property type="match status" value="1"/>
</dbReference>
<evidence type="ECO:0000256" key="5">
    <source>
        <dbReference type="ARBA" id="ARBA00022741"/>
    </source>
</evidence>
<dbReference type="SMART" id="SM00382">
    <property type="entry name" value="AAA"/>
    <property type="match status" value="1"/>
</dbReference>
<keyword evidence="4 9" id="KW-0812">Transmembrane</keyword>
<reference evidence="13" key="1">
    <citation type="submission" date="2016-11" db="UniProtKB">
        <authorList>
            <consortium name="WormBaseParasite"/>
        </authorList>
    </citation>
    <scope>IDENTIFICATION</scope>
</reference>
<proteinExistence type="inferred from homology"/>
<dbReference type="PROSITE" id="PS50929">
    <property type="entry name" value="ABC_TM1F"/>
    <property type="match status" value="1"/>
</dbReference>
<dbReference type="InterPro" id="IPR003439">
    <property type="entry name" value="ABC_transporter-like_ATP-bd"/>
</dbReference>
<dbReference type="CDD" id="cd03244">
    <property type="entry name" value="ABCC_MRP_domain2"/>
    <property type="match status" value="1"/>
</dbReference>
<dbReference type="InterPro" id="IPR050173">
    <property type="entry name" value="ABC_transporter_C-like"/>
</dbReference>
<dbReference type="GO" id="GO:0140359">
    <property type="term" value="F:ABC-type transporter activity"/>
    <property type="evidence" value="ECO:0007669"/>
    <property type="project" value="InterPro"/>
</dbReference>
<evidence type="ECO:0000259" key="11">
    <source>
        <dbReference type="PROSITE" id="PS50929"/>
    </source>
</evidence>
<feature type="domain" description="ABC transmembrane type-1" evidence="11">
    <location>
        <begin position="1"/>
        <end position="99"/>
    </location>
</feature>
<dbReference type="Pfam" id="PF00005">
    <property type="entry name" value="ABC_tran"/>
    <property type="match status" value="1"/>
</dbReference>
<evidence type="ECO:0000256" key="7">
    <source>
        <dbReference type="ARBA" id="ARBA00022989"/>
    </source>
</evidence>
<dbReference type="SUPFAM" id="SSF52540">
    <property type="entry name" value="P-loop containing nucleoside triphosphate hydrolases"/>
    <property type="match status" value="1"/>
</dbReference>
<accession>A0A1I8AP47</accession>
<organism evidence="12 13">
    <name type="scientific">Steinernema glaseri</name>
    <dbReference type="NCBI Taxonomy" id="37863"/>
    <lineage>
        <taxon>Eukaryota</taxon>
        <taxon>Metazoa</taxon>
        <taxon>Ecdysozoa</taxon>
        <taxon>Nematoda</taxon>
        <taxon>Chromadorea</taxon>
        <taxon>Rhabditida</taxon>
        <taxon>Tylenchina</taxon>
        <taxon>Panagrolaimomorpha</taxon>
        <taxon>Strongyloidoidea</taxon>
        <taxon>Steinernematidae</taxon>
        <taxon>Steinernema</taxon>
    </lineage>
</organism>